<feature type="region of interest" description="Disordered" evidence="1">
    <location>
        <begin position="1"/>
        <end position="71"/>
    </location>
</feature>
<protein>
    <submittedName>
        <fullName evidence="2">Uncharacterized protein</fullName>
    </submittedName>
</protein>
<sequence>MSATHNDHQDYPGTSGPEKTTGRGIASSTKETNTQRWSADICKNTYSGNTRGAKSNHQTTREPEPTPKPKG</sequence>
<comment type="caution">
    <text evidence="2">The sequence shown here is derived from an EMBL/GenBank/DDBJ whole genome shotgun (WGS) entry which is preliminary data.</text>
</comment>
<dbReference type="Proteomes" id="UP000712281">
    <property type="component" value="Unassembled WGS sequence"/>
</dbReference>
<dbReference type="AlphaFoldDB" id="A0A8S9HLH1"/>
<name>A0A8S9HLH1_BRACR</name>
<feature type="compositionally biased region" description="Basic and acidic residues" evidence="1">
    <location>
        <begin position="59"/>
        <end position="71"/>
    </location>
</feature>
<evidence type="ECO:0000313" key="2">
    <source>
        <dbReference type="EMBL" id="KAF2557202.1"/>
    </source>
</evidence>
<accession>A0A8S9HLH1</accession>
<gene>
    <name evidence="2" type="ORF">F2Q68_00017040</name>
</gene>
<organism evidence="2 3">
    <name type="scientific">Brassica cretica</name>
    <name type="common">Mustard</name>
    <dbReference type="NCBI Taxonomy" id="69181"/>
    <lineage>
        <taxon>Eukaryota</taxon>
        <taxon>Viridiplantae</taxon>
        <taxon>Streptophyta</taxon>
        <taxon>Embryophyta</taxon>
        <taxon>Tracheophyta</taxon>
        <taxon>Spermatophyta</taxon>
        <taxon>Magnoliopsida</taxon>
        <taxon>eudicotyledons</taxon>
        <taxon>Gunneridae</taxon>
        <taxon>Pentapetalae</taxon>
        <taxon>rosids</taxon>
        <taxon>malvids</taxon>
        <taxon>Brassicales</taxon>
        <taxon>Brassicaceae</taxon>
        <taxon>Brassiceae</taxon>
        <taxon>Brassica</taxon>
    </lineage>
</organism>
<dbReference type="EMBL" id="QGKW02001940">
    <property type="protein sequence ID" value="KAF2557202.1"/>
    <property type="molecule type" value="Genomic_DNA"/>
</dbReference>
<feature type="compositionally biased region" description="Polar residues" evidence="1">
    <location>
        <begin position="44"/>
        <end position="58"/>
    </location>
</feature>
<feature type="compositionally biased region" description="Polar residues" evidence="1">
    <location>
        <begin position="26"/>
        <end position="37"/>
    </location>
</feature>
<evidence type="ECO:0000313" key="3">
    <source>
        <dbReference type="Proteomes" id="UP000712281"/>
    </source>
</evidence>
<evidence type="ECO:0000256" key="1">
    <source>
        <dbReference type="SAM" id="MobiDB-lite"/>
    </source>
</evidence>
<proteinExistence type="predicted"/>
<reference evidence="2" key="1">
    <citation type="submission" date="2019-12" db="EMBL/GenBank/DDBJ databases">
        <title>Genome sequencing and annotation of Brassica cretica.</title>
        <authorList>
            <person name="Studholme D.J."/>
            <person name="Sarris P.F."/>
        </authorList>
    </citation>
    <scope>NUCLEOTIDE SEQUENCE</scope>
    <source>
        <strain evidence="2">PFS-001/15</strain>
        <tissue evidence="2">Leaf</tissue>
    </source>
</reference>
<feature type="compositionally biased region" description="Basic and acidic residues" evidence="1">
    <location>
        <begin position="1"/>
        <end position="10"/>
    </location>
</feature>